<proteinExistence type="predicted"/>
<dbReference type="Proteomes" id="UP000653127">
    <property type="component" value="Unassembled WGS sequence"/>
</dbReference>
<evidence type="ECO:0000313" key="2">
    <source>
        <dbReference type="Proteomes" id="UP000653127"/>
    </source>
</evidence>
<reference evidence="1" key="1">
    <citation type="submission" date="2020-08" db="EMBL/GenBank/DDBJ databases">
        <title>Genome public.</title>
        <authorList>
            <person name="Liu C."/>
            <person name="Sun Q."/>
        </authorList>
    </citation>
    <scope>NUCLEOTIDE SEQUENCE</scope>
    <source>
        <strain evidence="1">NSJ-31</strain>
    </source>
</reference>
<gene>
    <name evidence="1" type="ORF">H8711_03200</name>
</gene>
<organism evidence="1 2">
    <name type="scientific">Ligaoa zhengdingensis</name>
    <dbReference type="NCBI Taxonomy" id="2763658"/>
    <lineage>
        <taxon>Bacteria</taxon>
        <taxon>Bacillati</taxon>
        <taxon>Bacillota</taxon>
        <taxon>Clostridia</taxon>
        <taxon>Eubacteriales</taxon>
        <taxon>Oscillospiraceae</taxon>
        <taxon>Ligaoa</taxon>
    </lineage>
</organism>
<sequence length="115" mass="12727">MKTLILLLIGLLASIGLGYLLVVLQRWILKPRHPSRIAAVMPVFGPEPDIEQRLRSAYTDLLQGVMGDDPLLLVADYGADEETLRICRSFCEECSYARVCGARELAGQIAGLQNR</sequence>
<name>A0A926DYJ6_9FIRM</name>
<accession>A0A926DYJ6</accession>
<protein>
    <submittedName>
        <fullName evidence="1">Uncharacterized protein</fullName>
    </submittedName>
</protein>
<dbReference type="RefSeq" id="WP_249282095.1">
    <property type="nucleotide sequence ID" value="NZ_JACRST010000002.1"/>
</dbReference>
<evidence type="ECO:0000313" key="1">
    <source>
        <dbReference type="EMBL" id="MBC8545947.1"/>
    </source>
</evidence>
<comment type="caution">
    <text evidence="1">The sequence shown here is derived from an EMBL/GenBank/DDBJ whole genome shotgun (WGS) entry which is preliminary data.</text>
</comment>
<keyword evidence="2" id="KW-1185">Reference proteome</keyword>
<dbReference type="EMBL" id="JACRST010000002">
    <property type="protein sequence ID" value="MBC8545947.1"/>
    <property type="molecule type" value="Genomic_DNA"/>
</dbReference>
<dbReference type="AlphaFoldDB" id="A0A926DYJ6"/>